<dbReference type="PANTHER" id="PTHR32063:SF18">
    <property type="entry name" value="CATION EFFLUX SYSTEM PROTEIN"/>
    <property type="match status" value="1"/>
</dbReference>
<keyword evidence="1" id="KW-1133">Transmembrane helix</keyword>
<reference evidence="2 3" key="1">
    <citation type="journal article" date="2018" name="Nat. Biotechnol.">
        <title>A standardized bacterial taxonomy based on genome phylogeny substantially revises the tree of life.</title>
        <authorList>
            <person name="Parks D.H."/>
            <person name="Chuvochina M."/>
            <person name="Waite D.W."/>
            <person name="Rinke C."/>
            <person name="Skarshewski A."/>
            <person name="Chaumeil P.A."/>
            <person name="Hugenholtz P."/>
        </authorList>
    </citation>
    <scope>NUCLEOTIDE SEQUENCE [LARGE SCALE GENOMIC DNA]</scope>
    <source>
        <strain evidence="2">UBA9380</strain>
    </source>
</reference>
<evidence type="ECO:0000313" key="3">
    <source>
        <dbReference type="Proteomes" id="UP000263489"/>
    </source>
</evidence>
<dbReference type="GO" id="GO:0042910">
    <property type="term" value="F:xenobiotic transmembrane transporter activity"/>
    <property type="evidence" value="ECO:0007669"/>
    <property type="project" value="TreeGrafter"/>
</dbReference>
<dbReference type="Pfam" id="PF00873">
    <property type="entry name" value="ACR_tran"/>
    <property type="match status" value="1"/>
</dbReference>
<evidence type="ECO:0008006" key="4">
    <source>
        <dbReference type="Google" id="ProtNLM"/>
    </source>
</evidence>
<evidence type="ECO:0000256" key="1">
    <source>
        <dbReference type="SAM" id="Phobius"/>
    </source>
</evidence>
<keyword evidence="1" id="KW-0472">Membrane</keyword>
<organism evidence="2 3">
    <name type="scientific">Marinobacter adhaerens</name>
    <dbReference type="NCBI Taxonomy" id="1033846"/>
    <lineage>
        <taxon>Bacteria</taxon>
        <taxon>Pseudomonadati</taxon>
        <taxon>Pseudomonadota</taxon>
        <taxon>Gammaproteobacteria</taxon>
        <taxon>Pseudomonadales</taxon>
        <taxon>Marinobacteraceae</taxon>
        <taxon>Marinobacter</taxon>
    </lineage>
</organism>
<feature type="transmembrane region" description="Helical" evidence="1">
    <location>
        <begin position="36"/>
        <end position="56"/>
    </location>
</feature>
<dbReference type="EMBL" id="DNNA01000065">
    <property type="protein sequence ID" value="HBC33519.1"/>
    <property type="molecule type" value="Genomic_DNA"/>
</dbReference>
<evidence type="ECO:0000313" key="2">
    <source>
        <dbReference type="EMBL" id="HBC33519.1"/>
    </source>
</evidence>
<gene>
    <name evidence="2" type="ORF">DC045_04170</name>
</gene>
<dbReference type="Gene3D" id="1.20.1640.10">
    <property type="entry name" value="Multidrug efflux transporter AcrB transmembrane domain"/>
    <property type="match status" value="1"/>
</dbReference>
<dbReference type="PANTHER" id="PTHR32063">
    <property type="match status" value="1"/>
</dbReference>
<dbReference type="Proteomes" id="UP000263489">
    <property type="component" value="Unassembled WGS sequence"/>
</dbReference>
<dbReference type="InterPro" id="IPR001036">
    <property type="entry name" value="Acrflvin-R"/>
</dbReference>
<name>A0A352IPY6_9GAMM</name>
<comment type="caution">
    <text evidence="2">The sequence shown here is derived from an EMBL/GenBank/DDBJ whole genome shotgun (WGS) entry which is preliminary data.</text>
</comment>
<sequence length="96" mass="10291">MRNTLILTQQVSDNVSSGMQIRNAVVEAGVQRSRPVILTALAAVLAFIPLTVDSFWGPLAYVLIGGVSLGTVATLIFVPALYAMLYRLPSQGREDS</sequence>
<feature type="transmembrane region" description="Helical" evidence="1">
    <location>
        <begin position="62"/>
        <end position="85"/>
    </location>
</feature>
<dbReference type="AlphaFoldDB" id="A0A352IPY6"/>
<keyword evidence="1" id="KW-0812">Transmembrane</keyword>
<dbReference type="GO" id="GO:0005886">
    <property type="term" value="C:plasma membrane"/>
    <property type="evidence" value="ECO:0007669"/>
    <property type="project" value="TreeGrafter"/>
</dbReference>
<dbReference type="SUPFAM" id="SSF82866">
    <property type="entry name" value="Multidrug efflux transporter AcrB transmembrane domain"/>
    <property type="match status" value="1"/>
</dbReference>
<protein>
    <recommendedName>
        <fullName evidence="4">Acriflavin resistance protein</fullName>
    </recommendedName>
</protein>
<accession>A0A352IPY6</accession>
<proteinExistence type="predicted"/>